<organism evidence="11 12">
    <name type="scientific">Romanomermis culicivorax</name>
    <name type="common">Nematode worm</name>
    <dbReference type="NCBI Taxonomy" id="13658"/>
    <lineage>
        <taxon>Eukaryota</taxon>
        <taxon>Metazoa</taxon>
        <taxon>Ecdysozoa</taxon>
        <taxon>Nematoda</taxon>
        <taxon>Enoplea</taxon>
        <taxon>Dorylaimia</taxon>
        <taxon>Mermithida</taxon>
        <taxon>Mermithoidea</taxon>
        <taxon>Mermithidae</taxon>
        <taxon>Romanomermis</taxon>
    </lineage>
</organism>
<dbReference type="AlphaFoldDB" id="A0A915L2F8"/>
<evidence type="ECO:0000259" key="10">
    <source>
        <dbReference type="PROSITE" id="PS50156"/>
    </source>
</evidence>
<dbReference type="GO" id="GO:0006897">
    <property type="term" value="P:endocytosis"/>
    <property type="evidence" value="ECO:0007669"/>
    <property type="project" value="TreeGrafter"/>
</dbReference>
<feature type="compositionally biased region" description="Basic and acidic residues" evidence="8">
    <location>
        <begin position="521"/>
        <end position="533"/>
    </location>
</feature>
<name>A0A915L2F8_ROMCU</name>
<feature type="transmembrane region" description="Helical" evidence="9">
    <location>
        <begin position="479"/>
        <end position="502"/>
    </location>
</feature>
<dbReference type="FunFam" id="1.20.1640.10:FF:000013">
    <property type="entry name" value="PaTched Related family"/>
    <property type="match status" value="1"/>
</dbReference>
<keyword evidence="11" id="KW-1185">Reference proteome</keyword>
<evidence type="ECO:0000256" key="8">
    <source>
        <dbReference type="SAM" id="MobiDB-lite"/>
    </source>
</evidence>
<dbReference type="Gene3D" id="1.20.1640.10">
    <property type="entry name" value="Multidrug efflux transporter AcrB transmembrane domain"/>
    <property type="match status" value="1"/>
</dbReference>
<feature type="transmembrane region" description="Helical" evidence="9">
    <location>
        <begin position="440"/>
        <end position="467"/>
    </location>
</feature>
<dbReference type="Proteomes" id="UP000887565">
    <property type="component" value="Unplaced"/>
</dbReference>
<evidence type="ECO:0000256" key="6">
    <source>
        <dbReference type="ARBA" id="ARBA00023136"/>
    </source>
</evidence>
<evidence type="ECO:0000256" key="9">
    <source>
        <dbReference type="SAM" id="Phobius"/>
    </source>
</evidence>
<evidence type="ECO:0000256" key="1">
    <source>
        <dbReference type="ARBA" id="ARBA00004651"/>
    </source>
</evidence>
<dbReference type="GO" id="GO:0005886">
    <property type="term" value="C:plasma membrane"/>
    <property type="evidence" value="ECO:0007669"/>
    <property type="project" value="UniProtKB-SubCell"/>
</dbReference>
<protein>
    <submittedName>
        <fullName evidence="12">SSD domain-containing protein</fullName>
    </submittedName>
</protein>
<evidence type="ECO:0000256" key="3">
    <source>
        <dbReference type="ARBA" id="ARBA00022475"/>
    </source>
</evidence>
<evidence type="ECO:0000256" key="5">
    <source>
        <dbReference type="ARBA" id="ARBA00022989"/>
    </source>
</evidence>
<feature type="region of interest" description="Disordered" evidence="8">
    <location>
        <begin position="513"/>
        <end position="533"/>
    </location>
</feature>
<feature type="transmembrane region" description="Helical" evidence="9">
    <location>
        <begin position="377"/>
        <end position="399"/>
    </location>
</feature>
<feature type="transmembrane region" description="Helical" evidence="9">
    <location>
        <begin position="351"/>
        <end position="370"/>
    </location>
</feature>
<proteinExistence type="inferred from homology"/>
<dbReference type="PANTHER" id="PTHR10796">
    <property type="entry name" value="PATCHED-RELATED"/>
    <property type="match status" value="1"/>
</dbReference>
<keyword evidence="3" id="KW-1003">Cell membrane</keyword>
<evidence type="ECO:0000313" key="11">
    <source>
        <dbReference type="Proteomes" id="UP000887565"/>
    </source>
</evidence>
<reference evidence="12" key="1">
    <citation type="submission" date="2022-11" db="UniProtKB">
        <authorList>
            <consortium name="WormBaseParasite"/>
        </authorList>
    </citation>
    <scope>IDENTIFICATION</scope>
</reference>
<dbReference type="OMA" id="CVAIMIS"/>
<dbReference type="WBParaSite" id="nRc.2.0.1.t44672-RA">
    <property type="protein sequence ID" value="nRc.2.0.1.t44672-RA"/>
    <property type="gene ID" value="nRc.2.0.1.g44672"/>
</dbReference>
<keyword evidence="7" id="KW-0325">Glycoprotein</keyword>
<comment type="subcellular location">
    <subcellularLocation>
        <location evidence="1">Cell membrane</location>
        <topology evidence="1">Multi-pass membrane protein</topology>
    </subcellularLocation>
</comment>
<dbReference type="Pfam" id="PF02460">
    <property type="entry name" value="Patched"/>
    <property type="match status" value="1"/>
</dbReference>
<dbReference type="GO" id="GO:0018996">
    <property type="term" value="P:molting cycle, collagen and cuticulin-based cuticle"/>
    <property type="evidence" value="ECO:0007669"/>
    <property type="project" value="TreeGrafter"/>
</dbReference>
<sequence>MCEAAVSITVTVLTDVLSFATGLAANIPAVIIFSLYTTVAVIFSFIYQLTFSMGLLVLALRMEERGGHSLALVKTVPVTEAKHRNIFVKIFALGSRPNYEKTGKNADGVDKDFASKIFQKWYGPVLMHPIMRTVVMIWFCIYLGLAGWACSQVQQGLEPVNLLVSSSYAIPHYRALEKYFWNYGAEAQVCVNNAPNMADPKEKRKIFDMVDKFANSPHGIGQDSVQFWLKEFEFFLTKYNLPSVTELAPVDFYLSVYHFLALNSNQRFRLDVKWDVDMDPTVFYENYTGPSPNITAFRFTIGLKNFKEATMQIDAVESLRSVAAQYPEYNITTFNPLWLFVDQYEQIWPNVLQEIVGGTLFMILIALLLIPHPVCSLWVAVVILSVDVGVIGFMTVWGIRLDTVSMITIIMSIGFSVDFAAHMAHAYVASGESSPVQRIYAALGSIGWPALQGGLSTVLGVCVLANLDSYMIVAFFKTVFLVIVLALLHGLVFLPVLLSIFVPQQCKISLTKKNKTSTTTKNEKDKRIRNNNV</sequence>
<dbReference type="SUPFAM" id="SSF82866">
    <property type="entry name" value="Multidrug efflux transporter AcrB transmembrane domain"/>
    <property type="match status" value="1"/>
</dbReference>
<evidence type="ECO:0000256" key="2">
    <source>
        <dbReference type="ARBA" id="ARBA00005585"/>
    </source>
</evidence>
<comment type="similarity">
    <text evidence="2">Belongs to the patched family.</text>
</comment>
<evidence type="ECO:0000256" key="4">
    <source>
        <dbReference type="ARBA" id="ARBA00022692"/>
    </source>
</evidence>
<feature type="transmembrane region" description="Helical" evidence="9">
    <location>
        <begin position="39"/>
        <end position="60"/>
    </location>
</feature>
<feature type="transmembrane region" description="Helical" evidence="9">
    <location>
        <begin position="12"/>
        <end position="33"/>
    </location>
</feature>
<dbReference type="PANTHER" id="PTHR10796:SF92">
    <property type="entry name" value="PATCHED-RELATED, ISOFORM A"/>
    <property type="match status" value="1"/>
</dbReference>
<feature type="domain" description="SSD" evidence="10">
    <location>
        <begin position="1"/>
        <end position="58"/>
    </location>
</feature>
<feature type="transmembrane region" description="Helical" evidence="9">
    <location>
        <begin position="130"/>
        <end position="149"/>
    </location>
</feature>
<dbReference type="GO" id="GO:0030659">
    <property type="term" value="C:cytoplasmic vesicle membrane"/>
    <property type="evidence" value="ECO:0007669"/>
    <property type="project" value="TreeGrafter"/>
</dbReference>
<evidence type="ECO:0000256" key="7">
    <source>
        <dbReference type="ARBA" id="ARBA00023180"/>
    </source>
</evidence>
<feature type="transmembrane region" description="Helical" evidence="9">
    <location>
        <begin position="405"/>
        <end position="428"/>
    </location>
</feature>
<keyword evidence="5 9" id="KW-1133">Transmembrane helix</keyword>
<evidence type="ECO:0000313" key="12">
    <source>
        <dbReference type="WBParaSite" id="nRc.2.0.1.t44672-RA"/>
    </source>
</evidence>
<dbReference type="InterPro" id="IPR000731">
    <property type="entry name" value="SSD"/>
</dbReference>
<dbReference type="InterPro" id="IPR003392">
    <property type="entry name" value="PTHD_SSD"/>
</dbReference>
<keyword evidence="6 9" id="KW-0472">Membrane</keyword>
<accession>A0A915L2F8</accession>
<dbReference type="PROSITE" id="PS50156">
    <property type="entry name" value="SSD"/>
    <property type="match status" value="1"/>
</dbReference>
<dbReference type="InterPro" id="IPR051697">
    <property type="entry name" value="Patched_domain-protein"/>
</dbReference>
<keyword evidence="4 9" id="KW-0812">Transmembrane</keyword>